<feature type="domain" description="CHAT" evidence="1">
    <location>
        <begin position="268"/>
        <end position="376"/>
    </location>
</feature>
<dbReference type="Pfam" id="PF12770">
    <property type="entry name" value="CHAT"/>
    <property type="match status" value="1"/>
</dbReference>
<proteinExistence type="predicted"/>
<dbReference type="EMBL" id="UGTJ01000001">
    <property type="protein sequence ID" value="SUB80407.1"/>
    <property type="molecule type" value="Genomic_DNA"/>
</dbReference>
<accession>A0AAQ1UJ64</accession>
<evidence type="ECO:0000259" key="1">
    <source>
        <dbReference type="Pfam" id="PF12770"/>
    </source>
</evidence>
<dbReference type="InterPro" id="IPR024983">
    <property type="entry name" value="CHAT_dom"/>
</dbReference>
<evidence type="ECO:0000313" key="2">
    <source>
        <dbReference type="EMBL" id="SUB80407.1"/>
    </source>
</evidence>
<gene>
    <name evidence="2" type="ORF">NCTC13063_01690</name>
</gene>
<dbReference type="Proteomes" id="UP000255283">
    <property type="component" value="Unassembled WGS sequence"/>
</dbReference>
<dbReference type="RefSeq" id="WP_115153857.1">
    <property type="nucleotide sequence ID" value="NZ_DBFWLE010000004.1"/>
</dbReference>
<sequence length="486" mass="55333">MVAYNDPDKKTIEDQSRAPLVLAMPYTSIDMRKVERSSEMTQEESRMADFAETILGYYYTKNYTVWNSKRFVKTPEEFLLFQSLQSAFLEPRMRLFDLAGLLHCSMRFSPYLRLPIMGKNINSELSFVGIKNIEKLASAPSKNKSIRKAMETIGKKITSESLVPSTVELLKKSVTQIVAMTDLPIEWMMIDGIPLGFSHDVCRIPETPAAGMLSQYVECKFIPFNIPKDILKHTLVIFGNEEDSFVKAQEPVVALSKVLGFQICKCLTKEAFFNTIKEIDPLLLIVDTHGGVDEDNHQSYLKMGGEVISGDDVVKSDIHPRLVFLSACNTFTTYNTVSTIANAFFQLGAAAVTTSYMPVLIEPATTLYTRLLNNLNIAASQNVHHNWLAFMSHLMRTSYIQAPIYRTVNRDVKIDIDTLIRLTTESMFFRKRREIYKNLNTNAFTKGLGADYQNIIPHYLMYSTLGRADLIRFETSLKFPDEEENW</sequence>
<name>A0AAQ1UJ64_9BACT</name>
<organism evidence="2 3">
    <name type="scientific">Segatella buccae</name>
    <dbReference type="NCBI Taxonomy" id="28126"/>
    <lineage>
        <taxon>Bacteria</taxon>
        <taxon>Pseudomonadati</taxon>
        <taxon>Bacteroidota</taxon>
        <taxon>Bacteroidia</taxon>
        <taxon>Bacteroidales</taxon>
        <taxon>Prevotellaceae</taxon>
        <taxon>Segatella</taxon>
    </lineage>
</organism>
<comment type="caution">
    <text evidence="2">The sequence shown here is derived from an EMBL/GenBank/DDBJ whole genome shotgun (WGS) entry which is preliminary data.</text>
</comment>
<evidence type="ECO:0000313" key="3">
    <source>
        <dbReference type="Proteomes" id="UP000255283"/>
    </source>
</evidence>
<reference evidence="2 3" key="1">
    <citation type="submission" date="2018-06" db="EMBL/GenBank/DDBJ databases">
        <authorList>
            <consortium name="Pathogen Informatics"/>
            <person name="Doyle S."/>
        </authorList>
    </citation>
    <scope>NUCLEOTIDE SEQUENCE [LARGE SCALE GENOMIC DNA]</scope>
    <source>
        <strain evidence="2 3">NCTC13063</strain>
    </source>
</reference>
<dbReference type="AlphaFoldDB" id="A0AAQ1UJ64"/>
<protein>
    <submittedName>
        <fullName evidence="2">CHAT domain</fullName>
    </submittedName>
</protein>